<dbReference type="Pfam" id="PF00122">
    <property type="entry name" value="E1-E2_ATPase"/>
    <property type="match status" value="1"/>
</dbReference>
<keyword evidence="14 18" id="KW-1133">Transmembrane helix</keyword>
<sequence>MKSEKVLREIKPLWSLSEKEVLKHLSTRPSGLSSVEAQERLRQHGPNKVLGKEQRSVLSVLIFQFQNWLIITLLLATAISYLLGERLDAAVIFSLVILSVFLGFFQEYRAEKALAKLKKYITHKAHALRDGRWIRLNSQDLVGGDIVSLQLGNRVPADIRLLSCNGLMIDEAVLTGESFPVLKKSGSVSKEYTQPQKLSNMAFMGTFVSAGIGQGVVTAIGDQTFLGKTVKILEEKAPPSDFQKETRKFSAFLFRVTLIMALFVFSSNAILGKGILTSLLFALALAVGITPELLPVITTVTLSQGALRMAKRKVVVKRLISIEDLGNIDTLCTDKTGVLTEGIFSLVDSLDLDGKSNQEILLDALLCSSWFEDRVRGAASSPIDIAIWESRKATKLKEKVRECHFVARNEFDSVRKRNSVVVRSKEDTWMIVKGATESVLDASTQVMRKGRRVRIDNFTRESILHEVRKMEESGYRVMALAKRKLQPAESTPQEENLIFEGYLLFSDPVKKTAMESLQFLERLGVGIKVISGDSPTVVKKVAKETGLLASGSEVITGDILAKLKRGEFEEVVKRYNLFGRVTPDQKHQIVVSLTKEGHIVGFLGDGVNDAPALKAADVGIAVDTGTEIAKEAADIVLLKKDLTVLAKGIETGRKTFGNITKYILNTISANYGNMFTVMLSSLFLRFIPLLPSQILLNNFISDIPLLTIVTDNVDRGFIRKPGRWDIQMIARFMVYFGLLSSFFDLSLILPLLVLWKLDPSVFRTAWFVESALSEMIVTFAIRTRLPFYRSAPSRWLLAASVFSSLAVVGLPFLKIGHSLFAFTLLPPLVWVWIVCVLTSYFGAIEFVKKRFFAESEVQVRGSSPRSPTIISN</sequence>
<dbReference type="InterPro" id="IPR059000">
    <property type="entry name" value="ATPase_P-type_domA"/>
</dbReference>
<gene>
    <name evidence="20" type="primary">mgtA</name>
    <name evidence="20" type="ORF">CO059_03045</name>
</gene>
<dbReference type="SUPFAM" id="SSF56784">
    <property type="entry name" value="HAD-like"/>
    <property type="match status" value="1"/>
</dbReference>
<keyword evidence="10" id="KW-0547">Nucleotide-binding</keyword>
<dbReference type="GO" id="GO:0005524">
    <property type="term" value="F:ATP binding"/>
    <property type="evidence" value="ECO:0007669"/>
    <property type="project" value="UniProtKB-KW"/>
</dbReference>
<feature type="transmembrane region" description="Helical" evidence="18">
    <location>
        <begin position="793"/>
        <end position="813"/>
    </location>
</feature>
<comment type="similarity">
    <text evidence="3">Belongs to the cation transport ATPase (P-type) (TC 3.A.3) family. Type IIIB subfamily.</text>
</comment>
<comment type="caution">
    <text evidence="20">The sequence shown here is derived from an EMBL/GenBank/DDBJ whole genome shotgun (WGS) entry which is preliminary data.</text>
</comment>
<evidence type="ECO:0000256" key="15">
    <source>
        <dbReference type="ARBA" id="ARBA00023136"/>
    </source>
</evidence>
<dbReference type="PANTHER" id="PTHR42861">
    <property type="entry name" value="CALCIUM-TRANSPORTING ATPASE"/>
    <property type="match status" value="1"/>
</dbReference>
<feature type="transmembrane region" description="Helical" evidence="18">
    <location>
        <begin position="57"/>
        <end position="83"/>
    </location>
</feature>
<feature type="transmembrane region" description="Helical" evidence="18">
    <location>
        <begin position="819"/>
        <end position="841"/>
    </location>
</feature>
<feature type="transmembrane region" description="Helical" evidence="18">
    <location>
        <begin position="734"/>
        <end position="755"/>
    </location>
</feature>
<dbReference type="InterPro" id="IPR023214">
    <property type="entry name" value="HAD_sf"/>
</dbReference>
<evidence type="ECO:0000256" key="10">
    <source>
        <dbReference type="ARBA" id="ARBA00022741"/>
    </source>
</evidence>
<dbReference type="InterPro" id="IPR001757">
    <property type="entry name" value="P_typ_ATPase"/>
</dbReference>
<dbReference type="SUPFAM" id="SSF81653">
    <property type="entry name" value="Calcium ATPase, transduction domain A"/>
    <property type="match status" value="1"/>
</dbReference>
<evidence type="ECO:0000256" key="14">
    <source>
        <dbReference type="ARBA" id="ARBA00022989"/>
    </source>
</evidence>
<dbReference type="Gene3D" id="2.70.150.10">
    <property type="entry name" value="Calcium-transporting ATPase, cytoplasmic transduction domain A"/>
    <property type="match status" value="1"/>
</dbReference>
<dbReference type="InterPro" id="IPR008250">
    <property type="entry name" value="ATPase_P-typ_transduc_dom_A_sf"/>
</dbReference>
<protein>
    <recommendedName>
        <fullName evidence="5">Magnesium-transporting ATPase, P-type 1</fullName>
        <ecNumber evidence="4">7.2.2.14</ecNumber>
    </recommendedName>
    <alternativeName>
        <fullName evidence="16">Mg(2+) transport ATPase, P-type 1</fullName>
    </alternativeName>
</protein>
<evidence type="ECO:0000259" key="19">
    <source>
        <dbReference type="SMART" id="SM00831"/>
    </source>
</evidence>
<name>A0A2M8EHX3_UNCKA</name>
<dbReference type="SMART" id="SM00831">
    <property type="entry name" value="Cation_ATPase_N"/>
    <property type="match status" value="1"/>
</dbReference>
<dbReference type="InterPro" id="IPR023299">
    <property type="entry name" value="ATPase_P-typ_cyto_dom_N"/>
</dbReference>
<keyword evidence="9 18" id="KW-0812">Transmembrane</keyword>
<keyword evidence="13" id="KW-1278">Translocase</keyword>
<dbReference type="Gene3D" id="3.40.50.1000">
    <property type="entry name" value="HAD superfamily/HAD-like"/>
    <property type="match status" value="1"/>
</dbReference>
<dbReference type="Gene3D" id="1.20.1110.10">
    <property type="entry name" value="Calcium-transporting ATPase, transmembrane domain"/>
    <property type="match status" value="1"/>
</dbReference>
<reference evidence="21" key="1">
    <citation type="submission" date="2017-09" db="EMBL/GenBank/DDBJ databases">
        <title>Depth-based differentiation of microbial function through sediment-hosted aquifers and enrichment of novel symbionts in the deep terrestrial subsurface.</title>
        <authorList>
            <person name="Probst A.J."/>
            <person name="Ladd B."/>
            <person name="Jarett J.K."/>
            <person name="Geller-Mcgrath D.E."/>
            <person name="Sieber C.M.K."/>
            <person name="Emerson J.B."/>
            <person name="Anantharaman K."/>
            <person name="Thomas B.C."/>
            <person name="Malmstrom R."/>
            <person name="Stieglmeier M."/>
            <person name="Klingl A."/>
            <person name="Woyke T."/>
            <person name="Ryan C.M."/>
            <person name="Banfield J.F."/>
        </authorList>
    </citation>
    <scope>NUCLEOTIDE SEQUENCE [LARGE SCALE GENOMIC DNA]</scope>
</reference>
<dbReference type="NCBIfam" id="TIGR01494">
    <property type="entry name" value="ATPase_P-type"/>
    <property type="match status" value="2"/>
</dbReference>
<proteinExistence type="inferred from homology"/>
<evidence type="ECO:0000256" key="13">
    <source>
        <dbReference type="ARBA" id="ARBA00022967"/>
    </source>
</evidence>
<keyword evidence="12" id="KW-0460">Magnesium</keyword>
<dbReference type="Pfam" id="PF08282">
    <property type="entry name" value="Hydrolase_3"/>
    <property type="match status" value="1"/>
</dbReference>
<evidence type="ECO:0000256" key="2">
    <source>
        <dbReference type="ARBA" id="ARBA00004429"/>
    </source>
</evidence>
<dbReference type="NCBIfam" id="TIGR01524">
    <property type="entry name" value="ATPase-IIIB_Mg"/>
    <property type="match status" value="1"/>
</dbReference>
<keyword evidence="7" id="KW-0997">Cell inner membrane</keyword>
<evidence type="ECO:0000313" key="21">
    <source>
        <dbReference type="Proteomes" id="UP000228781"/>
    </source>
</evidence>
<dbReference type="InterPro" id="IPR006415">
    <property type="entry name" value="P-type_ATPase_IIIB"/>
</dbReference>
<dbReference type="InterPro" id="IPR004014">
    <property type="entry name" value="ATPase_P-typ_cation-transptr_N"/>
</dbReference>
<evidence type="ECO:0000313" key="20">
    <source>
        <dbReference type="EMBL" id="PJC21845.1"/>
    </source>
</evidence>
<dbReference type="AlphaFoldDB" id="A0A2M8EHX3"/>
<evidence type="ECO:0000256" key="18">
    <source>
        <dbReference type="SAM" id="Phobius"/>
    </source>
</evidence>
<comment type="function">
    <text evidence="1">Mediates magnesium influx to the cytosol.</text>
</comment>
<evidence type="ECO:0000256" key="11">
    <source>
        <dbReference type="ARBA" id="ARBA00022840"/>
    </source>
</evidence>
<dbReference type="Pfam" id="PF00690">
    <property type="entry name" value="Cation_ATPase_N"/>
    <property type="match status" value="1"/>
</dbReference>
<dbReference type="Pfam" id="PF13246">
    <property type="entry name" value="Cation_ATPase"/>
    <property type="match status" value="1"/>
</dbReference>
<dbReference type="GO" id="GO:0005886">
    <property type="term" value="C:plasma membrane"/>
    <property type="evidence" value="ECO:0007669"/>
    <property type="project" value="UniProtKB-SubCell"/>
</dbReference>
<dbReference type="InterPro" id="IPR006068">
    <property type="entry name" value="ATPase_P-typ_cation-transptr_C"/>
</dbReference>
<evidence type="ECO:0000256" key="12">
    <source>
        <dbReference type="ARBA" id="ARBA00022842"/>
    </source>
</evidence>
<accession>A0A2M8EHX3</accession>
<dbReference type="EMBL" id="PFSK01000047">
    <property type="protein sequence ID" value="PJC21845.1"/>
    <property type="molecule type" value="Genomic_DNA"/>
</dbReference>
<keyword evidence="11" id="KW-0067">ATP-binding</keyword>
<feature type="transmembrane region" description="Helical" evidence="18">
    <location>
        <begin position="278"/>
        <end position="302"/>
    </location>
</feature>
<comment type="subcellular location">
    <subcellularLocation>
        <location evidence="2">Cell inner membrane</location>
        <topology evidence="2">Multi-pass membrane protein</topology>
    </subcellularLocation>
</comment>
<keyword evidence="8" id="KW-0597">Phosphoprotein</keyword>
<keyword evidence="6" id="KW-1003">Cell membrane</keyword>
<feature type="transmembrane region" description="Helical" evidence="18">
    <location>
        <begin position="662"/>
        <end position="688"/>
    </location>
</feature>
<dbReference type="FunFam" id="2.70.150.10:FF:000160">
    <property type="entry name" value="Sarcoplasmic/endoplasmic reticulum calcium ATPase 1"/>
    <property type="match status" value="1"/>
</dbReference>
<comment type="catalytic activity">
    <reaction evidence="17">
        <text>Mg(2+)(out) + ATP + H2O = Mg(2+)(in) + ADP + phosphate + H(+)</text>
        <dbReference type="Rhea" id="RHEA:10260"/>
        <dbReference type="ChEBI" id="CHEBI:15377"/>
        <dbReference type="ChEBI" id="CHEBI:15378"/>
        <dbReference type="ChEBI" id="CHEBI:18420"/>
        <dbReference type="ChEBI" id="CHEBI:30616"/>
        <dbReference type="ChEBI" id="CHEBI:43474"/>
        <dbReference type="ChEBI" id="CHEBI:456216"/>
        <dbReference type="EC" id="7.2.2.14"/>
    </reaction>
</comment>
<feature type="transmembrane region" description="Helical" evidence="18">
    <location>
        <begin position="252"/>
        <end position="272"/>
    </location>
</feature>
<organism evidence="20 21">
    <name type="scientific">candidate division WWE3 bacterium CG_4_9_14_0_2_um_filter_48_10</name>
    <dbReference type="NCBI Taxonomy" id="1975078"/>
    <lineage>
        <taxon>Bacteria</taxon>
        <taxon>Katanobacteria</taxon>
    </lineage>
</organism>
<dbReference type="Gene3D" id="3.40.1110.10">
    <property type="entry name" value="Calcium-transporting ATPase, cytoplasmic domain N"/>
    <property type="match status" value="1"/>
</dbReference>
<feature type="transmembrane region" description="Helical" evidence="18">
    <location>
        <begin position="89"/>
        <end position="108"/>
    </location>
</feature>
<dbReference type="InterPro" id="IPR036412">
    <property type="entry name" value="HAD-like_sf"/>
</dbReference>
<evidence type="ECO:0000256" key="4">
    <source>
        <dbReference type="ARBA" id="ARBA00012786"/>
    </source>
</evidence>
<evidence type="ECO:0000256" key="1">
    <source>
        <dbReference type="ARBA" id="ARBA00003954"/>
    </source>
</evidence>
<evidence type="ECO:0000256" key="16">
    <source>
        <dbReference type="ARBA" id="ARBA00029806"/>
    </source>
</evidence>
<evidence type="ECO:0000256" key="9">
    <source>
        <dbReference type="ARBA" id="ARBA00022692"/>
    </source>
</evidence>
<evidence type="ECO:0000256" key="17">
    <source>
        <dbReference type="ARBA" id="ARBA00047295"/>
    </source>
</evidence>
<dbReference type="Proteomes" id="UP000228781">
    <property type="component" value="Unassembled WGS sequence"/>
</dbReference>
<keyword evidence="15 18" id="KW-0472">Membrane</keyword>
<evidence type="ECO:0000256" key="8">
    <source>
        <dbReference type="ARBA" id="ARBA00022553"/>
    </source>
</evidence>
<evidence type="ECO:0000256" key="7">
    <source>
        <dbReference type="ARBA" id="ARBA00022519"/>
    </source>
</evidence>
<feature type="domain" description="Cation-transporting P-type ATPase N-terminal" evidence="19">
    <location>
        <begin position="12"/>
        <end position="85"/>
    </location>
</feature>
<evidence type="ECO:0000256" key="5">
    <source>
        <dbReference type="ARBA" id="ARBA00013555"/>
    </source>
</evidence>
<dbReference type="PRINTS" id="PR00120">
    <property type="entry name" value="HATPASE"/>
</dbReference>
<dbReference type="GO" id="GO:0015444">
    <property type="term" value="F:P-type magnesium transporter activity"/>
    <property type="evidence" value="ECO:0007669"/>
    <property type="project" value="UniProtKB-EC"/>
</dbReference>
<dbReference type="SUPFAM" id="SSF81665">
    <property type="entry name" value="Calcium ATPase, transmembrane domain M"/>
    <property type="match status" value="1"/>
</dbReference>
<dbReference type="GO" id="GO:0016887">
    <property type="term" value="F:ATP hydrolysis activity"/>
    <property type="evidence" value="ECO:0007669"/>
    <property type="project" value="InterPro"/>
</dbReference>
<dbReference type="InterPro" id="IPR023298">
    <property type="entry name" value="ATPase_P-typ_TM_dom_sf"/>
</dbReference>
<dbReference type="Pfam" id="PF00689">
    <property type="entry name" value="Cation_ATPase_C"/>
    <property type="match status" value="1"/>
</dbReference>
<dbReference type="PRINTS" id="PR00119">
    <property type="entry name" value="CATATPASE"/>
</dbReference>
<evidence type="ECO:0000256" key="6">
    <source>
        <dbReference type="ARBA" id="ARBA00022475"/>
    </source>
</evidence>
<dbReference type="EC" id="7.2.2.14" evidence="4"/>
<evidence type="ECO:0000256" key="3">
    <source>
        <dbReference type="ARBA" id="ARBA00008746"/>
    </source>
</evidence>